<sequence length="55" mass="5894">MYIGSQNSNNQVDAKLVSSSINFEQLGSILQSSVRLELKSLGAVTNKAVRSISPL</sequence>
<evidence type="ECO:0000313" key="1">
    <source>
        <dbReference type="EMBL" id="CAG8512383.1"/>
    </source>
</evidence>
<dbReference type="EMBL" id="CAJVPS010000861">
    <property type="protein sequence ID" value="CAG8512383.1"/>
    <property type="molecule type" value="Genomic_DNA"/>
</dbReference>
<reference evidence="1" key="1">
    <citation type="submission" date="2021-06" db="EMBL/GenBank/DDBJ databases">
        <authorList>
            <person name="Kallberg Y."/>
            <person name="Tangrot J."/>
            <person name="Rosling A."/>
        </authorList>
    </citation>
    <scope>NUCLEOTIDE SEQUENCE</scope>
    <source>
        <strain evidence="1">FL130A</strain>
    </source>
</reference>
<comment type="caution">
    <text evidence="1">The sequence shown here is derived from an EMBL/GenBank/DDBJ whole genome shotgun (WGS) entry which is preliminary data.</text>
</comment>
<name>A0A9N9F658_9GLOM</name>
<gene>
    <name evidence="1" type="ORF">ALEPTO_LOCUS4041</name>
</gene>
<dbReference type="Proteomes" id="UP000789508">
    <property type="component" value="Unassembled WGS sequence"/>
</dbReference>
<keyword evidence="2" id="KW-1185">Reference proteome</keyword>
<organism evidence="1 2">
    <name type="scientific">Ambispora leptoticha</name>
    <dbReference type="NCBI Taxonomy" id="144679"/>
    <lineage>
        <taxon>Eukaryota</taxon>
        <taxon>Fungi</taxon>
        <taxon>Fungi incertae sedis</taxon>
        <taxon>Mucoromycota</taxon>
        <taxon>Glomeromycotina</taxon>
        <taxon>Glomeromycetes</taxon>
        <taxon>Archaeosporales</taxon>
        <taxon>Ambisporaceae</taxon>
        <taxon>Ambispora</taxon>
    </lineage>
</organism>
<protein>
    <submittedName>
        <fullName evidence="1">6208_t:CDS:1</fullName>
    </submittedName>
</protein>
<accession>A0A9N9F658</accession>
<proteinExistence type="predicted"/>
<evidence type="ECO:0000313" key="2">
    <source>
        <dbReference type="Proteomes" id="UP000789508"/>
    </source>
</evidence>
<dbReference type="AlphaFoldDB" id="A0A9N9F658"/>